<evidence type="ECO:0000256" key="14">
    <source>
        <dbReference type="PIRSR" id="PIRSR004930-1"/>
    </source>
</evidence>
<dbReference type="NCBIfam" id="TIGR00057">
    <property type="entry name" value="L-threonylcarbamoyladenylate synthase"/>
    <property type="match status" value="1"/>
</dbReference>
<dbReference type="GO" id="GO:0008033">
    <property type="term" value="P:tRNA processing"/>
    <property type="evidence" value="ECO:0007669"/>
    <property type="project" value="UniProtKB-KW"/>
</dbReference>
<dbReference type="OrthoDB" id="9814580at2"/>
<dbReference type="Proteomes" id="UP000245380">
    <property type="component" value="Unassembled WGS sequence"/>
</dbReference>
<evidence type="ECO:0000256" key="8">
    <source>
        <dbReference type="ARBA" id="ARBA00022695"/>
    </source>
</evidence>
<dbReference type="GO" id="GO:0005524">
    <property type="term" value="F:ATP binding"/>
    <property type="evidence" value="ECO:0007669"/>
    <property type="project" value="UniProtKB-UniRule"/>
</dbReference>
<feature type="domain" description="YrdC-like" evidence="15">
    <location>
        <begin position="16"/>
        <end position="202"/>
    </location>
</feature>
<feature type="binding site" evidence="14">
    <location>
        <position position="146"/>
    </location>
    <ligand>
        <name>ATP</name>
        <dbReference type="ChEBI" id="CHEBI:30616"/>
    </ligand>
</feature>
<dbReference type="AlphaFoldDB" id="A0A2U3D9S5"/>
<accession>A0A2U3D9S5</accession>
<protein>
    <recommendedName>
        <fullName evidence="4 13">Threonylcarbamoyl-AMP synthase</fullName>
        <shortName evidence="13">TC-AMP synthase</shortName>
        <ecNumber evidence="3 13">2.7.7.87</ecNumber>
    </recommendedName>
    <alternativeName>
        <fullName evidence="11 13">L-threonylcarbamoyladenylate synthase</fullName>
    </alternativeName>
</protein>
<comment type="similarity">
    <text evidence="2 13">Belongs to the SUA5 family.</text>
</comment>
<evidence type="ECO:0000256" key="3">
    <source>
        <dbReference type="ARBA" id="ARBA00012584"/>
    </source>
</evidence>
<feature type="binding site" evidence="14">
    <location>
        <position position="70"/>
    </location>
    <ligand>
        <name>L-threonine</name>
        <dbReference type="ChEBI" id="CHEBI:57926"/>
    </ligand>
</feature>
<sequence length="349" mass="37769">MDSSYPEVRIQRLPVEQLVFEAAQHLRADELVAFPTETVYGLGASAVSSKALLRVFAAKKRPLDNPLIAHVSSLTQLEQLTTHVPSLAQQLMDAFWPGPLSILLPARRDLPKELTAGLPTVAVRMPRHPLTLALIEEVGMPLAGPSANRSGRPSPTKAQHVLEDLAGEIAGVVDGGTCSVGIESTVIEIMDGRIVILRPGDITSADLKSFGVPVVYDQHLVEPQEEAAVPRSPGQKYRHYAPRGEMRVLIGETAACRKYVREAIGLAHNQGKRVAVLGFESSIGEGADFFLDLGNSSQTIAAHLYEALRACDEAAIDLIFVRGYEPSESHFALMNRLFKASGGAFIDLR</sequence>
<comment type="function">
    <text evidence="13">Required for the formation of a threonylcarbamoyl group on adenosine at position 37 (t(6)A37) in tRNAs that read codons beginning with adenine.</text>
</comment>
<comment type="catalytic activity">
    <reaction evidence="12 13">
        <text>L-threonine + hydrogencarbonate + ATP = L-threonylcarbamoyladenylate + diphosphate + H2O</text>
        <dbReference type="Rhea" id="RHEA:36407"/>
        <dbReference type="ChEBI" id="CHEBI:15377"/>
        <dbReference type="ChEBI" id="CHEBI:17544"/>
        <dbReference type="ChEBI" id="CHEBI:30616"/>
        <dbReference type="ChEBI" id="CHEBI:33019"/>
        <dbReference type="ChEBI" id="CHEBI:57926"/>
        <dbReference type="ChEBI" id="CHEBI:73682"/>
        <dbReference type="EC" id="2.7.7.87"/>
    </reaction>
</comment>
<dbReference type="InterPro" id="IPR005145">
    <property type="entry name" value="Sua5_C"/>
</dbReference>
<name>A0A2U3D9S5_SULT2</name>
<dbReference type="Gene3D" id="3.40.50.11030">
    <property type="entry name" value="Threonylcarbamoyl-AMP synthase, C-terminal domain"/>
    <property type="match status" value="1"/>
</dbReference>
<feature type="binding site" evidence="14">
    <location>
        <position position="198"/>
    </location>
    <ligand>
        <name>ATP</name>
        <dbReference type="ChEBI" id="CHEBI:30616"/>
    </ligand>
</feature>
<dbReference type="PANTHER" id="PTHR17490">
    <property type="entry name" value="SUA5"/>
    <property type="match status" value="1"/>
</dbReference>
<evidence type="ECO:0000256" key="9">
    <source>
        <dbReference type="ARBA" id="ARBA00022741"/>
    </source>
</evidence>
<evidence type="ECO:0000313" key="16">
    <source>
        <dbReference type="EMBL" id="PWI58013.1"/>
    </source>
</evidence>
<dbReference type="Gene3D" id="3.90.870.10">
    <property type="entry name" value="DHBP synthase"/>
    <property type="match status" value="1"/>
</dbReference>
<dbReference type="GO" id="GO:0061710">
    <property type="term" value="F:L-threonylcarbamoyladenylate synthase"/>
    <property type="evidence" value="ECO:0007669"/>
    <property type="project" value="UniProtKB-EC"/>
</dbReference>
<feature type="binding site" evidence="14">
    <location>
        <position position="154"/>
    </location>
    <ligand>
        <name>ATP</name>
        <dbReference type="ChEBI" id="CHEBI:30616"/>
    </ligand>
</feature>
<dbReference type="GO" id="GO:0003725">
    <property type="term" value="F:double-stranded RNA binding"/>
    <property type="evidence" value="ECO:0007669"/>
    <property type="project" value="UniProtKB-UniRule"/>
</dbReference>
<keyword evidence="17" id="KW-1185">Reference proteome</keyword>
<feature type="binding site" evidence="14">
    <location>
        <position position="61"/>
    </location>
    <ligand>
        <name>ATP</name>
        <dbReference type="ChEBI" id="CHEBI:30616"/>
    </ligand>
</feature>
<feature type="binding site" evidence="14">
    <location>
        <position position="124"/>
    </location>
    <ligand>
        <name>L-threonine</name>
        <dbReference type="ChEBI" id="CHEBI:57926"/>
    </ligand>
</feature>
<organism evidence="16 17">
    <name type="scientific">Sulfoacidibacillus thermotolerans</name>
    <name type="common">Acidibacillus sulfuroxidans</name>
    <dbReference type="NCBI Taxonomy" id="1765684"/>
    <lineage>
        <taxon>Bacteria</taxon>
        <taxon>Bacillati</taxon>
        <taxon>Bacillota</taxon>
        <taxon>Bacilli</taxon>
        <taxon>Bacillales</taxon>
        <taxon>Alicyclobacillaceae</taxon>
        <taxon>Sulfoacidibacillus</taxon>
    </lineage>
</organism>
<dbReference type="SUPFAM" id="SSF55821">
    <property type="entry name" value="YrdC/RibB"/>
    <property type="match status" value="1"/>
</dbReference>
<keyword evidence="10 13" id="KW-0067">ATP-binding</keyword>
<dbReference type="PIRSF" id="PIRSF004930">
    <property type="entry name" value="Tln_factor_SUA5"/>
    <property type="match status" value="1"/>
</dbReference>
<feature type="binding site" evidence="14">
    <location>
        <position position="240"/>
    </location>
    <ligand>
        <name>ATP</name>
        <dbReference type="ChEBI" id="CHEBI:30616"/>
    </ligand>
</feature>
<dbReference type="EMBL" id="MPDK01000007">
    <property type="protein sequence ID" value="PWI58013.1"/>
    <property type="molecule type" value="Genomic_DNA"/>
</dbReference>
<dbReference type="InterPro" id="IPR006070">
    <property type="entry name" value="Sua5-like_dom"/>
</dbReference>
<dbReference type="Pfam" id="PF01300">
    <property type="entry name" value="Sua5_yciO_yrdC"/>
    <property type="match status" value="1"/>
</dbReference>
<reference evidence="16 17" key="1">
    <citation type="submission" date="2016-11" db="EMBL/GenBank/DDBJ databases">
        <title>Comparative genomics of Acidibacillus ferroxidans species.</title>
        <authorList>
            <person name="Oliveira G."/>
            <person name="Nunes G."/>
            <person name="Oliveira R."/>
            <person name="Araujo F."/>
            <person name="Salim A."/>
            <person name="Scholte L."/>
            <person name="Morais D."/>
            <person name="Nancucheo I."/>
            <person name="Johnson D.B."/>
            <person name="Grail B."/>
            <person name="Bittencourt J."/>
            <person name="Valadares R."/>
        </authorList>
    </citation>
    <scope>NUCLEOTIDE SEQUENCE [LARGE SCALE GENOMIC DNA]</scope>
    <source>
        <strain evidence="16 17">Y002</strain>
    </source>
</reference>
<dbReference type="PROSITE" id="PS51163">
    <property type="entry name" value="YRDC"/>
    <property type="match status" value="1"/>
</dbReference>
<evidence type="ECO:0000259" key="15">
    <source>
        <dbReference type="PROSITE" id="PS51163"/>
    </source>
</evidence>
<dbReference type="Pfam" id="PF03481">
    <property type="entry name" value="Sua5_C"/>
    <property type="match status" value="1"/>
</dbReference>
<evidence type="ECO:0000256" key="4">
    <source>
        <dbReference type="ARBA" id="ARBA00015492"/>
    </source>
</evidence>
<evidence type="ECO:0000256" key="5">
    <source>
        <dbReference type="ARBA" id="ARBA00022490"/>
    </source>
</evidence>
<proteinExistence type="inferred from homology"/>
<dbReference type="GO" id="GO:0005737">
    <property type="term" value="C:cytoplasm"/>
    <property type="evidence" value="ECO:0007669"/>
    <property type="project" value="UniProtKB-SubCell"/>
</dbReference>
<dbReference type="GO" id="GO:0000049">
    <property type="term" value="F:tRNA binding"/>
    <property type="evidence" value="ECO:0007669"/>
    <property type="project" value="TreeGrafter"/>
</dbReference>
<dbReference type="EC" id="2.7.7.87" evidence="3 13"/>
<dbReference type="InterPro" id="IPR038385">
    <property type="entry name" value="Sua5/YwlC_C"/>
</dbReference>
<evidence type="ECO:0000256" key="2">
    <source>
        <dbReference type="ARBA" id="ARBA00007663"/>
    </source>
</evidence>
<evidence type="ECO:0000313" key="17">
    <source>
        <dbReference type="Proteomes" id="UP000245380"/>
    </source>
</evidence>
<feature type="binding site" evidence="14">
    <location>
        <position position="38"/>
    </location>
    <ligand>
        <name>L-threonine</name>
        <dbReference type="ChEBI" id="CHEBI:57926"/>
    </ligand>
</feature>
<evidence type="ECO:0000256" key="10">
    <source>
        <dbReference type="ARBA" id="ARBA00022840"/>
    </source>
</evidence>
<evidence type="ECO:0000256" key="12">
    <source>
        <dbReference type="ARBA" id="ARBA00048366"/>
    </source>
</evidence>
<evidence type="ECO:0000256" key="13">
    <source>
        <dbReference type="PIRNR" id="PIRNR004930"/>
    </source>
</evidence>
<dbReference type="InterPro" id="IPR010923">
    <property type="entry name" value="T(6)A37_SUA5"/>
</dbReference>
<comment type="caution">
    <text evidence="16">The sequence shown here is derived from an EMBL/GenBank/DDBJ whole genome shotgun (WGS) entry which is preliminary data.</text>
</comment>
<dbReference type="InterPro" id="IPR017945">
    <property type="entry name" value="DHBP_synth_RibB-like_a/b_dom"/>
</dbReference>
<feature type="binding site" evidence="14">
    <location>
        <position position="65"/>
    </location>
    <ligand>
        <name>ATP</name>
        <dbReference type="ChEBI" id="CHEBI:30616"/>
    </ligand>
</feature>
<dbReference type="GO" id="GO:0006450">
    <property type="term" value="P:regulation of translational fidelity"/>
    <property type="evidence" value="ECO:0007669"/>
    <property type="project" value="TreeGrafter"/>
</dbReference>
<gene>
    <name evidence="16" type="ORF">BM613_06045</name>
</gene>
<feature type="binding site" evidence="14">
    <location>
        <position position="184"/>
    </location>
    <ligand>
        <name>L-threonine</name>
        <dbReference type="ChEBI" id="CHEBI:57926"/>
    </ligand>
</feature>
<evidence type="ECO:0000256" key="1">
    <source>
        <dbReference type="ARBA" id="ARBA00004496"/>
    </source>
</evidence>
<dbReference type="InterPro" id="IPR050156">
    <property type="entry name" value="TC-AMP_synthase_SUA5"/>
</dbReference>
<evidence type="ECO:0000256" key="6">
    <source>
        <dbReference type="ARBA" id="ARBA00022679"/>
    </source>
</evidence>
<keyword evidence="7 13" id="KW-0819">tRNA processing</keyword>
<keyword evidence="9 13" id="KW-0547">Nucleotide-binding</keyword>
<evidence type="ECO:0000256" key="11">
    <source>
        <dbReference type="ARBA" id="ARBA00029774"/>
    </source>
</evidence>
<keyword evidence="8 13" id="KW-0548">Nucleotidyltransferase</keyword>
<dbReference type="FunFam" id="3.90.870.10:FF:000009">
    <property type="entry name" value="Threonylcarbamoyl-AMP synthase, putative"/>
    <property type="match status" value="1"/>
</dbReference>
<comment type="subcellular location">
    <subcellularLocation>
        <location evidence="1 13">Cytoplasm</location>
    </subcellularLocation>
</comment>
<keyword evidence="5 13" id="KW-0963">Cytoplasm</keyword>
<keyword evidence="6 13" id="KW-0808">Transferase</keyword>
<evidence type="ECO:0000256" key="7">
    <source>
        <dbReference type="ARBA" id="ARBA00022694"/>
    </source>
</evidence>
<dbReference type="PANTHER" id="PTHR17490:SF16">
    <property type="entry name" value="THREONYLCARBAMOYL-AMP SYNTHASE"/>
    <property type="match status" value="1"/>
</dbReference>
<feature type="binding site" evidence="14">
    <location>
        <position position="120"/>
    </location>
    <ligand>
        <name>ATP</name>
        <dbReference type="ChEBI" id="CHEBI:30616"/>
    </ligand>
</feature>